<sequence length="66" mass="7390">MDGFEIVIPAIPRIAAILSPLGIERDLVDDDSMPRAVRIHENWIVVWNFECVAQAGDNTTLVFPQN</sequence>
<dbReference type="Proteomes" id="UP000283269">
    <property type="component" value="Unassembled WGS sequence"/>
</dbReference>
<accession>A0A409WTC2</accession>
<protein>
    <submittedName>
        <fullName evidence="1">Uncharacterized protein</fullName>
    </submittedName>
</protein>
<evidence type="ECO:0000313" key="1">
    <source>
        <dbReference type="EMBL" id="PPQ81729.1"/>
    </source>
</evidence>
<comment type="caution">
    <text evidence="1">The sequence shown here is derived from an EMBL/GenBank/DDBJ whole genome shotgun (WGS) entry which is preliminary data.</text>
</comment>
<evidence type="ECO:0000313" key="2">
    <source>
        <dbReference type="Proteomes" id="UP000283269"/>
    </source>
</evidence>
<reference evidence="1 2" key="1">
    <citation type="journal article" date="2018" name="Evol. Lett.">
        <title>Horizontal gene cluster transfer increased hallucinogenic mushroom diversity.</title>
        <authorList>
            <person name="Reynolds H.T."/>
            <person name="Vijayakumar V."/>
            <person name="Gluck-Thaler E."/>
            <person name="Korotkin H.B."/>
            <person name="Matheny P.B."/>
            <person name="Slot J.C."/>
        </authorList>
    </citation>
    <scope>NUCLEOTIDE SEQUENCE [LARGE SCALE GENOMIC DNA]</scope>
    <source>
        <strain evidence="1 2">2631</strain>
    </source>
</reference>
<gene>
    <name evidence="1" type="ORF">CVT25_013621</name>
</gene>
<dbReference type="EMBL" id="NHYD01003219">
    <property type="protein sequence ID" value="PPQ81729.1"/>
    <property type="molecule type" value="Genomic_DNA"/>
</dbReference>
<keyword evidence="2" id="KW-1185">Reference proteome</keyword>
<proteinExistence type="predicted"/>
<organism evidence="1 2">
    <name type="scientific">Psilocybe cyanescens</name>
    <dbReference type="NCBI Taxonomy" id="93625"/>
    <lineage>
        <taxon>Eukaryota</taxon>
        <taxon>Fungi</taxon>
        <taxon>Dikarya</taxon>
        <taxon>Basidiomycota</taxon>
        <taxon>Agaricomycotina</taxon>
        <taxon>Agaricomycetes</taxon>
        <taxon>Agaricomycetidae</taxon>
        <taxon>Agaricales</taxon>
        <taxon>Agaricineae</taxon>
        <taxon>Strophariaceae</taxon>
        <taxon>Psilocybe</taxon>
    </lineage>
</organism>
<dbReference type="AlphaFoldDB" id="A0A409WTC2"/>
<name>A0A409WTC2_PSICY</name>
<dbReference type="InParanoid" id="A0A409WTC2"/>